<sequence>MQASSTRAPTSPNDLGLTVVSAVSEVPAGTAVIITITLSVAIFLHRYLRRRYPCVTVVELTKAEGSLDDSFDDAVKNDYLCETEQDNINQMRLRLKHRAAEIRTQSIQAPASIWKKCIGIEVELFTTIIAWYGEVEALEREISASSSIPLVIVEAEKRYRYIIELGRRSMTAAIV</sequence>
<accession>A0AAW0EF04</accession>
<keyword evidence="3" id="KW-1185">Reference proteome</keyword>
<keyword evidence="2" id="KW-0687">Ribonucleoprotein</keyword>
<feature type="transmembrane region" description="Helical" evidence="1">
    <location>
        <begin position="26"/>
        <end position="44"/>
    </location>
</feature>
<evidence type="ECO:0000256" key="1">
    <source>
        <dbReference type="SAM" id="Phobius"/>
    </source>
</evidence>
<comment type="caution">
    <text evidence="2">The sequence shown here is derived from an EMBL/GenBank/DDBJ whole genome shotgun (WGS) entry which is preliminary data.</text>
</comment>
<dbReference type="EMBL" id="JAYKXP010000001">
    <property type="protein sequence ID" value="KAK7062890.1"/>
    <property type="molecule type" value="Genomic_DNA"/>
</dbReference>
<dbReference type="Proteomes" id="UP001383192">
    <property type="component" value="Unassembled WGS sequence"/>
</dbReference>
<proteinExistence type="predicted"/>
<gene>
    <name evidence="2" type="primary">RPS6_11</name>
    <name evidence="2" type="ORF">VNI00_000387</name>
</gene>
<name>A0AAW0EF04_9AGAR</name>
<keyword evidence="1" id="KW-0812">Transmembrane</keyword>
<reference evidence="2 3" key="1">
    <citation type="submission" date="2024-01" db="EMBL/GenBank/DDBJ databases">
        <title>A draft genome for a cacao thread blight-causing isolate of Paramarasmius palmivorus.</title>
        <authorList>
            <person name="Baruah I.K."/>
            <person name="Bukari Y."/>
            <person name="Amoako-Attah I."/>
            <person name="Meinhardt L.W."/>
            <person name="Bailey B.A."/>
            <person name="Cohen S.P."/>
        </authorList>
    </citation>
    <scope>NUCLEOTIDE SEQUENCE [LARGE SCALE GENOMIC DNA]</scope>
    <source>
        <strain evidence="2 3">GH-12</strain>
    </source>
</reference>
<organism evidence="2 3">
    <name type="scientific">Paramarasmius palmivorus</name>
    <dbReference type="NCBI Taxonomy" id="297713"/>
    <lineage>
        <taxon>Eukaryota</taxon>
        <taxon>Fungi</taxon>
        <taxon>Dikarya</taxon>
        <taxon>Basidiomycota</taxon>
        <taxon>Agaricomycotina</taxon>
        <taxon>Agaricomycetes</taxon>
        <taxon>Agaricomycetidae</taxon>
        <taxon>Agaricales</taxon>
        <taxon>Marasmiineae</taxon>
        <taxon>Marasmiaceae</taxon>
        <taxon>Paramarasmius</taxon>
    </lineage>
</organism>
<keyword evidence="1" id="KW-1133">Transmembrane helix</keyword>
<evidence type="ECO:0000313" key="3">
    <source>
        <dbReference type="Proteomes" id="UP001383192"/>
    </source>
</evidence>
<protein>
    <submittedName>
        <fullName evidence="2">40S ribosomal protein S6</fullName>
    </submittedName>
</protein>
<dbReference type="AlphaFoldDB" id="A0AAW0EF04"/>
<evidence type="ECO:0000313" key="2">
    <source>
        <dbReference type="EMBL" id="KAK7062890.1"/>
    </source>
</evidence>
<keyword evidence="1" id="KW-0472">Membrane</keyword>
<keyword evidence="2" id="KW-0689">Ribosomal protein</keyword>
<dbReference type="GO" id="GO:0005840">
    <property type="term" value="C:ribosome"/>
    <property type="evidence" value="ECO:0007669"/>
    <property type="project" value="UniProtKB-KW"/>
</dbReference>